<organism evidence="2 3">
    <name type="scientific">Clostridium oryzae</name>
    <dbReference type="NCBI Taxonomy" id="1450648"/>
    <lineage>
        <taxon>Bacteria</taxon>
        <taxon>Bacillati</taxon>
        <taxon>Bacillota</taxon>
        <taxon>Clostridia</taxon>
        <taxon>Eubacteriales</taxon>
        <taxon>Clostridiaceae</taxon>
        <taxon>Clostridium</taxon>
    </lineage>
</organism>
<accession>A0A1V4IQR5</accession>
<name>A0A1V4IQR5_9CLOT</name>
<protein>
    <submittedName>
        <fullName evidence="2">AB hydrolase superfamily protein YdjP</fullName>
        <ecNumber evidence="2">3.-.-.-</ecNumber>
    </submittedName>
</protein>
<dbReference type="SUPFAM" id="SSF53474">
    <property type="entry name" value="alpha/beta-Hydrolases"/>
    <property type="match status" value="1"/>
</dbReference>
<dbReference type="PANTHER" id="PTHR43798">
    <property type="entry name" value="MONOACYLGLYCEROL LIPASE"/>
    <property type="match status" value="1"/>
</dbReference>
<dbReference type="AlphaFoldDB" id="A0A1V4IQR5"/>
<feature type="domain" description="AB hydrolase-1" evidence="1">
    <location>
        <begin position="16"/>
        <end position="241"/>
    </location>
</feature>
<dbReference type="EC" id="3.-.-.-" evidence="2"/>
<keyword evidence="3" id="KW-1185">Reference proteome</keyword>
<dbReference type="GO" id="GO:0016787">
    <property type="term" value="F:hydrolase activity"/>
    <property type="evidence" value="ECO:0007669"/>
    <property type="project" value="UniProtKB-KW"/>
</dbReference>
<evidence type="ECO:0000313" key="2">
    <source>
        <dbReference type="EMBL" id="OPJ62378.1"/>
    </source>
</evidence>
<reference evidence="2 3" key="1">
    <citation type="submission" date="2017-03" db="EMBL/GenBank/DDBJ databases">
        <title>Genome sequence of Clostridium oryzae DSM 28571.</title>
        <authorList>
            <person name="Poehlein A."/>
            <person name="Daniel R."/>
        </authorList>
    </citation>
    <scope>NUCLEOTIDE SEQUENCE [LARGE SCALE GENOMIC DNA]</scope>
    <source>
        <strain evidence="2 3">DSM 28571</strain>
    </source>
</reference>
<dbReference type="EMBL" id="MZGV01000015">
    <property type="protein sequence ID" value="OPJ62378.1"/>
    <property type="molecule type" value="Genomic_DNA"/>
</dbReference>
<evidence type="ECO:0000259" key="1">
    <source>
        <dbReference type="Pfam" id="PF12697"/>
    </source>
</evidence>
<comment type="caution">
    <text evidence="2">The sequence shown here is derived from an EMBL/GenBank/DDBJ whole genome shotgun (WGS) entry which is preliminary data.</text>
</comment>
<dbReference type="Pfam" id="PF12697">
    <property type="entry name" value="Abhydrolase_6"/>
    <property type="match status" value="1"/>
</dbReference>
<dbReference type="InterPro" id="IPR029058">
    <property type="entry name" value="AB_hydrolase_fold"/>
</dbReference>
<dbReference type="InterPro" id="IPR000073">
    <property type="entry name" value="AB_hydrolase_1"/>
</dbReference>
<dbReference type="InterPro" id="IPR050266">
    <property type="entry name" value="AB_hydrolase_sf"/>
</dbReference>
<dbReference type="Gene3D" id="3.40.50.1820">
    <property type="entry name" value="alpha/beta hydrolase"/>
    <property type="match status" value="1"/>
</dbReference>
<dbReference type="RefSeq" id="WP_079423352.1">
    <property type="nucleotide sequence ID" value="NZ_MZGV01000015.1"/>
</dbReference>
<dbReference type="Proteomes" id="UP000190080">
    <property type="component" value="Unassembled WGS sequence"/>
</dbReference>
<proteinExistence type="predicted"/>
<gene>
    <name evidence="2" type="primary">ydjP</name>
    <name evidence="2" type="ORF">CLORY_17470</name>
</gene>
<evidence type="ECO:0000313" key="3">
    <source>
        <dbReference type="Proteomes" id="UP000190080"/>
    </source>
</evidence>
<sequence>MELFYSESGNKSEKPIVFIHGAGVASWMWNKQVEFFQDQFYCLTVDLPGHGKSISEEYVSTRACSEKIIDIIEERVNGKKVILVGFSLGGQIVVDILSIRPDLVESALINSCVIKPLKFLNFIIPLMTKWSMPLAKNRKFARLQAKYMYIGDEDFEKYYEDSKHITAKTFSTLMIGYFNYKLVDSFKQMTVPSLVLVGSKEPGMIKKSLIALVKSNPNCKGYIVPRVSHGISLARPELFNDILAAWINKQPLPQEIYEYIAGCW</sequence>
<keyword evidence="2" id="KW-0378">Hydrolase</keyword>
<dbReference type="OrthoDB" id="1643507at2"/>
<dbReference type="STRING" id="1450648.CLORY_17470"/>